<evidence type="ECO:0000256" key="3">
    <source>
        <dbReference type="ARBA" id="ARBA00022729"/>
    </source>
</evidence>
<dbReference type="InterPro" id="IPR033985">
    <property type="entry name" value="SusD-like_N"/>
</dbReference>
<protein>
    <submittedName>
        <fullName evidence="8">Starch-binding associating with outer membrane</fullName>
    </submittedName>
</protein>
<evidence type="ECO:0000256" key="5">
    <source>
        <dbReference type="ARBA" id="ARBA00023237"/>
    </source>
</evidence>
<comment type="similarity">
    <text evidence="2">Belongs to the SusD family.</text>
</comment>
<evidence type="ECO:0000256" key="2">
    <source>
        <dbReference type="ARBA" id="ARBA00006275"/>
    </source>
</evidence>
<comment type="subcellular location">
    <subcellularLocation>
        <location evidence="1">Cell outer membrane</location>
    </subcellularLocation>
</comment>
<dbReference type="PROSITE" id="PS51257">
    <property type="entry name" value="PROKAR_LIPOPROTEIN"/>
    <property type="match status" value="1"/>
</dbReference>
<evidence type="ECO:0000259" key="7">
    <source>
        <dbReference type="Pfam" id="PF14322"/>
    </source>
</evidence>
<evidence type="ECO:0000259" key="6">
    <source>
        <dbReference type="Pfam" id="PF07980"/>
    </source>
</evidence>
<dbReference type="STRING" id="536979.SAMN04488055_2187"/>
<dbReference type="RefSeq" id="WP_074240541.1">
    <property type="nucleotide sequence ID" value="NZ_FSRA01000001.1"/>
</dbReference>
<evidence type="ECO:0000313" key="8">
    <source>
        <dbReference type="EMBL" id="SIN93884.1"/>
    </source>
</evidence>
<dbReference type="Pfam" id="PF14322">
    <property type="entry name" value="SusD-like_3"/>
    <property type="match status" value="1"/>
</dbReference>
<gene>
    <name evidence="8" type="ORF">SAMN04488055_2187</name>
</gene>
<dbReference type="CDD" id="cd08977">
    <property type="entry name" value="SusD"/>
    <property type="match status" value="1"/>
</dbReference>
<dbReference type="EMBL" id="FSRA01000001">
    <property type="protein sequence ID" value="SIN93884.1"/>
    <property type="molecule type" value="Genomic_DNA"/>
</dbReference>
<reference evidence="8 9" key="1">
    <citation type="submission" date="2016-11" db="EMBL/GenBank/DDBJ databases">
        <authorList>
            <person name="Jaros S."/>
            <person name="Januszkiewicz K."/>
            <person name="Wedrychowicz H."/>
        </authorList>
    </citation>
    <scope>NUCLEOTIDE SEQUENCE [LARGE SCALE GENOMIC DNA]</scope>
    <source>
        <strain evidence="8 9">DSM 24787</strain>
    </source>
</reference>
<keyword evidence="5" id="KW-0998">Cell outer membrane</keyword>
<dbReference type="AlphaFoldDB" id="A0A1N6FF99"/>
<evidence type="ECO:0000256" key="4">
    <source>
        <dbReference type="ARBA" id="ARBA00023136"/>
    </source>
</evidence>
<evidence type="ECO:0000256" key="1">
    <source>
        <dbReference type="ARBA" id="ARBA00004442"/>
    </source>
</evidence>
<keyword evidence="4" id="KW-0472">Membrane</keyword>
<accession>A0A1N6FF99</accession>
<dbReference type="GO" id="GO:0009279">
    <property type="term" value="C:cell outer membrane"/>
    <property type="evidence" value="ECO:0007669"/>
    <property type="project" value="UniProtKB-SubCell"/>
</dbReference>
<proteinExistence type="inferred from homology"/>
<dbReference type="Pfam" id="PF07980">
    <property type="entry name" value="SusD_RagB"/>
    <property type="match status" value="1"/>
</dbReference>
<evidence type="ECO:0000313" key="9">
    <source>
        <dbReference type="Proteomes" id="UP000185003"/>
    </source>
</evidence>
<dbReference type="Gene3D" id="1.25.40.390">
    <property type="match status" value="1"/>
</dbReference>
<dbReference type="InterPro" id="IPR012944">
    <property type="entry name" value="SusD_RagB_dom"/>
</dbReference>
<keyword evidence="3" id="KW-0732">Signal</keyword>
<dbReference type="SUPFAM" id="SSF48452">
    <property type="entry name" value="TPR-like"/>
    <property type="match status" value="1"/>
</dbReference>
<sequence>MHPGKYITILLVSCAVTGCSSFVDITPQHVIPVGNYYKTEADIRATLTGAYGSLRDIYNGYWIHFELPSDNTQVFTENEGSYGEFDWLTFRSTGGVSGPWNQAYRTIASANIILDRIDGITITDELKKQYTGEAKFLRALMYFNLVRLFGNVPLVLKELLTEEEAYTYRRTPAEEVYAQIEKDLLDAIAMLPPKFTGANVGRTTSGAARSLLGKAYLQQKKWELAESTLSEVINAYTFEPDLTKLFGPANDNNSEVIFSVQYVAGGIGLGNSFAHAFAPQKSGTSVVSLGAFSNNMGTQDLYDAFEAGDLRKTAYIGVFKDGTNPKIYYWSKKFVNNVSVLNDGGNDWPVIRYADVLLMYAEALNQNNKTEEALTFISKTRVRAKLTALTGLSKADTQLALEKERRLELCYEGHRWHDLIRWGKEVSTMEAFQAKYGPIDPRLSNMSITADRKLMPVPFREINLNPLLLPQNSGY</sequence>
<dbReference type="InterPro" id="IPR011990">
    <property type="entry name" value="TPR-like_helical_dom_sf"/>
</dbReference>
<dbReference type="Proteomes" id="UP000185003">
    <property type="component" value="Unassembled WGS sequence"/>
</dbReference>
<dbReference type="OrthoDB" id="993981at2"/>
<feature type="domain" description="SusD-like N-terminal" evidence="7">
    <location>
        <begin position="98"/>
        <end position="217"/>
    </location>
</feature>
<feature type="domain" description="RagB/SusD" evidence="6">
    <location>
        <begin position="321"/>
        <end position="475"/>
    </location>
</feature>
<keyword evidence="9" id="KW-1185">Reference proteome</keyword>
<organism evidence="8 9">
    <name type="scientific">Chitinophaga niabensis</name>
    <dbReference type="NCBI Taxonomy" id="536979"/>
    <lineage>
        <taxon>Bacteria</taxon>
        <taxon>Pseudomonadati</taxon>
        <taxon>Bacteroidota</taxon>
        <taxon>Chitinophagia</taxon>
        <taxon>Chitinophagales</taxon>
        <taxon>Chitinophagaceae</taxon>
        <taxon>Chitinophaga</taxon>
    </lineage>
</organism>
<name>A0A1N6FF99_9BACT</name>